<proteinExistence type="predicted"/>
<dbReference type="PANTHER" id="PTHR47785:SF6">
    <property type="entry name" value="ZN(II)2CYS6 TRANSCRIPTION FACTOR (EUROFUNG)"/>
    <property type="match status" value="1"/>
</dbReference>
<dbReference type="Proteomes" id="UP000030701">
    <property type="component" value="Unassembled WGS sequence"/>
</dbReference>
<name>X0L1K2_FUSOX</name>
<evidence type="ECO:0000313" key="2">
    <source>
        <dbReference type="EMBL" id="EXM14932.1"/>
    </source>
</evidence>
<dbReference type="HOGENOM" id="CLU_1594614_0_0_1"/>
<dbReference type="EMBL" id="JH658038">
    <property type="protein sequence ID" value="EXM14932.1"/>
    <property type="molecule type" value="Genomic_DNA"/>
</dbReference>
<dbReference type="AlphaFoldDB" id="X0L1K2"/>
<evidence type="ECO:0000256" key="1">
    <source>
        <dbReference type="SAM" id="MobiDB-lite"/>
    </source>
</evidence>
<sequence>MQSRLYWNTLMFESVLTDELSLLTSQLSDLQDRVPLPKFVKMEVPALQRLEEPNSADAFCHYHFLSQIAHRVLIYRIKETIYYSEDEFTYQLEQWRHQLPAAIQFEVDSEMPPSRFPRDVVVTPWLRARYLVAKWHISRPFLPAQMQDDTGGRAGMGTHPAADQNHD</sequence>
<feature type="region of interest" description="Disordered" evidence="1">
    <location>
        <begin position="146"/>
        <end position="167"/>
    </location>
</feature>
<organism evidence="2">
    <name type="scientific">Fusarium oxysporum f. sp. vasinfectum 25433</name>
    <dbReference type="NCBI Taxonomy" id="1089449"/>
    <lineage>
        <taxon>Eukaryota</taxon>
        <taxon>Fungi</taxon>
        <taxon>Dikarya</taxon>
        <taxon>Ascomycota</taxon>
        <taxon>Pezizomycotina</taxon>
        <taxon>Sordariomycetes</taxon>
        <taxon>Hypocreomycetidae</taxon>
        <taxon>Hypocreales</taxon>
        <taxon>Nectriaceae</taxon>
        <taxon>Fusarium</taxon>
        <taxon>Fusarium oxysporum species complex</taxon>
    </lineage>
</organism>
<protein>
    <submittedName>
        <fullName evidence="2">Uncharacterized protein</fullName>
    </submittedName>
</protein>
<accession>X0L1K2</accession>
<reference evidence="2" key="1">
    <citation type="submission" date="2011-11" db="EMBL/GenBank/DDBJ databases">
        <title>The Genome Sequence of Fusarium oxysporum Cotton.</title>
        <authorList>
            <consortium name="The Broad Institute Genome Sequencing Platform"/>
            <person name="Ma L.-J."/>
            <person name="Gale L.R."/>
            <person name="Schwartz D.C."/>
            <person name="Zhou S."/>
            <person name="Corby-Kistler H."/>
            <person name="Young S.K."/>
            <person name="Zeng Q."/>
            <person name="Gargeya S."/>
            <person name="Fitzgerald M."/>
            <person name="Haas B."/>
            <person name="Abouelleil A."/>
            <person name="Alvarado L."/>
            <person name="Arachchi H.M."/>
            <person name="Berlin A."/>
            <person name="Brown A."/>
            <person name="Chapman S.B."/>
            <person name="Chen Z."/>
            <person name="Dunbar C."/>
            <person name="Freedman E."/>
            <person name="Gearin G."/>
            <person name="Goldberg J."/>
            <person name="Griggs A."/>
            <person name="Gujja S."/>
            <person name="Heiman D."/>
            <person name="Howarth C."/>
            <person name="Larson L."/>
            <person name="Lui A."/>
            <person name="MacDonald P.J.P."/>
            <person name="Montmayeur A."/>
            <person name="Murphy C."/>
            <person name="Neiman D."/>
            <person name="Pearson M."/>
            <person name="Priest M."/>
            <person name="Roberts A."/>
            <person name="Saif S."/>
            <person name="Shea T."/>
            <person name="Shenoy N."/>
            <person name="Sisk P."/>
            <person name="Stolte C."/>
            <person name="Sykes S."/>
            <person name="Wortman J."/>
            <person name="Nusbaum C."/>
            <person name="Birren B."/>
        </authorList>
    </citation>
    <scope>NUCLEOTIDE SEQUENCE [LARGE SCALE GENOMIC DNA]</scope>
    <source>
        <strain evidence="2">25433</strain>
    </source>
</reference>
<dbReference type="PANTHER" id="PTHR47785">
    <property type="entry name" value="ZN(II)2CYS6 TRANSCRIPTION FACTOR (EUROFUNG)-RELATED-RELATED"/>
    <property type="match status" value="1"/>
</dbReference>
<reference evidence="2" key="2">
    <citation type="submission" date="2012-05" db="EMBL/GenBank/DDBJ databases">
        <title>The Genome Annotation of Fusarium oxysporum Cotton.</title>
        <authorList>
            <consortium name="The Broad Institute Genomics Platform"/>
            <person name="Ma L.-J."/>
            <person name="Corby-Kistler H."/>
            <person name="Broz K."/>
            <person name="Gale L.R."/>
            <person name="Jonkers W."/>
            <person name="O'Donnell K."/>
            <person name="Ploetz R."/>
            <person name="Steinberg C."/>
            <person name="Schwartz D.C."/>
            <person name="VanEtten H."/>
            <person name="Zhou S."/>
            <person name="Young S.K."/>
            <person name="Zeng Q."/>
            <person name="Gargeya S."/>
            <person name="Fitzgerald M."/>
            <person name="Abouelleil A."/>
            <person name="Alvarado L."/>
            <person name="Chapman S.B."/>
            <person name="Gainer-Dewar J."/>
            <person name="Goldberg J."/>
            <person name="Griggs A."/>
            <person name="Gujja S."/>
            <person name="Hansen M."/>
            <person name="Howarth C."/>
            <person name="Imamovic A."/>
            <person name="Ireland A."/>
            <person name="Larimer J."/>
            <person name="McCowan C."/>
            <person name="Murphy C."/>
            <person name="Pearson M."/>
            <person name="Poon T.W."/>
            <person name="Priest M."/>
            <person name="Roberts A."/>
            <person name="Saif S."/>
            <person name="Shea T."/>
            <person name="Sykes S."/>
            <person name="Wortman J."/>
            <person name="Nusbaum C."/>
            <person name="Birren B."/>
        </authorList>
    </citation>
    <scope>NUCLEOTIDE SEQUENCE</scope>
    <source>
        <strain evidence="2">25433</strain>
    </source>
</reference>
<dbReference type="InterPro" id="IPR053181">
    <property type="entry name" value="EcdB-like_regulator"/>
</dbReference>
<gene>
    <name evidence="2" type="ORF">FOTG_16696</name>
</gene>